<keyword evidence="3" id="KW-1185">Reference proteome</keyword>
<protein>
    <submittedName>
        <fullName evidence="2">Toxin-antitoxin system, antitoxin component, Xre family</fullName>
    </submittedName>
</protein>
<dbReference type="OrthoDB" id="5297543at2"/>
<evidence type="ECO:0000256" key="1">
    <source>
        <dbReference type="SAM" id="MobiDB-lite"/>
    </source>
</evidence>
<organism evidence="2 3">
    <name type="scientific">Sutterella parvirubra YIT 11816</name>
    <dbReference type="NCBI Taxonomy" id="762967"/>
    <lineage>
        <taxon>Bacteria</taxon>
        <taxon>Pseudomonadati</taxon>
        <taxon>Pseudomonadota</taxon>
        <taxon>Betaproteobacteria</taxon>
        <taxon>Burkholderiales</taxon>
        <taxon>Sutterellaceae</taxon>
        <taxon>Sutterella</taxon>
    </lineage>
</organism>
<evidence type="ECO:0000313" key="3">
    <source>
        <dbReference type="Proteomes" id="UP000004956"/>
    </source>
</evidence>
<comment type="caution">
    <text evidence="2">The sequence shown here is derived from an EMBL/GenBank/DDBJ whole genome shotgun (WGS) entry which is preliminary data.</text>
</comment>
<dbReference type="STRING" id="762967.HMPREF9440_02268"/>
<feature type="region of interest" description="Disordered" evidence="1">
    <location>
        <begin position="1"/>
        <end position="20"/>
    </location>
</feature>
<gene>
    <name evidence="2" type="ORF">HMPREF9440_02268</name>
</gene>
<sequence>MKPNASTPKRGAGKSRDTGAALHPGVLLAEVLDDTPATVAAKWFGMRPDDFEKLLAGRIPMTTEVATIAGSVFGTGAAPWLDTAKRWEEAQHPQASEKED</sequence>
<dbReference type="HOGENOM" id="CLU_176359_0_0_4"/>
<dbReference type="Proteomes" id="UP000004956">
    <property type="component" value="Unassembled WGS sequence"/>
</dbReference>
<dbReference type="EMBL" id="AFBQ01000345">
    <property type="protein sequence ID" value="EHY30383.1"/>
    <property type="molecule type" value="Genomic_DNA"/>
</dbReference>
<accession>H3KHM2</accession>
<dbReference type="SUPFAM" id="SSF47413">
    <property type="entry name" value="lambda repressor-like DNA-binding domains"/>
    <property type="match status" value="1"/>
</dbReference>
<proteinExistence type="predicted"/>
<dbReference type="PATRIC" id="fig|762967.3.peg.1785"/>
<dbReference type="RefSeq" id="WP_008543566.1">
    <property type="nucleotide sequence ID" value="NZ_JH605013.1"/>
</dbReference>
<dbReference type="Gene3D" id="1.10.260.40">
    <property type="entry name" value="lambda repressor-like DNA-binding domains"/>
    <property type="match status" value="1"/>
</dbReference>
<dbReference type="AlphaFoldDB" id="H3KHM2"/>
<evidence type="ECO:0000313" key="2">
    <source>
        <dbReference type="EMBL" id="EHY30383.1"/>
    </source>
</evidence>
<dbReference type="GO" id="GO:0003677">
    <property type="term" value="F:DNA binding"/>
    <property type="evidence" value="ECO:0007669"/>
    <property type="project" value="InterPro"/>
</dbReference>
<dbReference type="InterPro" id="IPR010982">
    <property type="entry name" value="Lambda_DNA-bd_dom_sf"/>
</dbReference>
<name>H3KHM2_9BURK</name>
<reference evidence="2 3" key="1">
    <citation type="submission" date="2011-11" db="EMBL/GenBank/DDBJ databases">
        <authorList>
            <person name="Weinstock G."/>
            <person name="Sodergren E."/>
            <person name="Clifton S."/>
            <person name="Fulton L."/>
            <person name="Fulton B."/>
            <person name="Courtney L."/>
            <person name="Fronick C."/>
            <person name="Harrison M."/>
            <person name="Strong C."/>
            <person name="Farmer C."/>
            <person name="Delahaunty K."/>
            <person name="Markovic C."/>
            <person name="Hall O."/>
            <person name="Minx P."/>
            <person name="Tomlinson C."/>
            <person name="Mitreva M."/>
            <person name="Hou S."/>
            <person name="Chen J."/>
            <person name="Wollam A."/>
            <person name="Pepin K.H."/>
            <person name="Johnson M."/>
            <person name="Bhonagiri V."/>
            <person name="Zhang X."/>
            <person name="Suruliraj S."/>
            <person name="Warren W."/>
            <person name="Chinwalla A."/>
            <person name="Mardis E.R."/>
            <person name="Wilson R.K."/>
        </authorList>
    </citation>
    <scope>NUCLEOTIDE SEQUENCE [LARGE SCALE GENOMIC DNA]</scope>
    <source>
        <strain evidence="2 3">YIT 11816</strain>
    </source>
</reference>